<dbReference type="EMBL" id="KV878214">
    <property type="protein sequence ID" value="OJJ32958.1"/>
    <property type="molecule type" value="Genomic_DNA"/>
</dbReference>
<reference evidence="3" key="1">
    <citation type="journal article" date="2017" name="Genome Biol.">
        <title>Comparative genomics reveals high biological diversity and specific adaptations in the industrially and medically important fungal genus Aspergillus.</title>
        <authorList>
            <person name="de Vries R.P."/>
            <person name="Riley R."/>
            <person name="Wiebenga A."/>
            <person name="Aguilar-Osorio G."/>
            <person name="Amillis S."/>
            <person name="Uchima C.A."/>
            <person name="Anderluh G."/>
            <person name="Asadollahi M."/>
            <person name="Askin M."/>
            <person name="Barry K."/>
            <person name="Battaglia E."/>
            <person name="Bayram O."/>
            <person name="Benocci T."/>
            <person name="Braus-Stromeyer S.A."/>
            <person name="Caldana C."/>
            <person name="Canovas D."/>
            <person name="Cerqueira G.C."/>
            <person name="Chen F."/>
            <person name="Chen W."/>
            <person name="Choi C."/>
            <person name="Clum A."/>
            <person name="Dos Santos R.A."/>
            <person name="Damasio A.R."/>
            <person name="Diallinas G."/>
            <person name="Emri T."/>
            <person name="Fekete E."/>
            <person name="Flipphi M."/>
            <person name="Freyberg S."/>
            <person name="Gallo A."/>
            <person name="Gournas C."/>
            <person name="Habgood R."/>
            <person name="Hainaut M."/>
            <person name="Harispe M.L."/>
            <person name="Henrissat B."/>
            <person name="Hilden K.S."/>
            <person name="Hope R."/>
            <person name="Hossain A."/>
            <person name="Karabika E."/>
            <person name="Karaffa L."/>
            <person name="Karanyi Z."/>
            <person name="Krasevec N."/>
            <person name="Kuo A."/>
            <person name="Kusch H."/>
            <person name="LaButti K."/>
            <person name="Lagendijk E.L."/>
            <person name="Lapidus A."/>
            <person name="Levasseur A."/>
            <person name="Lindquist E."/>
            <person name="Lipzen A."/>
            <person name="Logrieco A.F."/>
            <person name="MacCabe A."/>
            <person name="Maekelae M.R."/>
            <person name="Malavazi I."/>
            <person name="Melin P."/>
            <person name="Meyer V."/>
            <person name="Mielnichuk N."/>
            <person name="Miskei M."/>
            <person name="Molnar A.P."/>
            <person name="Mule G."/>
            <person name="Ngan C.Y."/>
            <person name="Orejas M."/>
            <person name="Orosz E."/>
            <person name="Ouedraogo J.P."/>
            <person name="Overkamp K.M."/>
            <person name="Park H.-S."/>
            <person name="Perrone G."/>
            <person name="Piumi F."/>
            <person name="Punt P.J."/>
            <person name="Ram A.F."/>
            <person name="Ramon A."/>
            <person name="Rauscher S."/>
            <person name="Record E."/>
            <person name="Riano-Pachon D.M."/>
            <person name="Robert V."/>
            <person name="Roehrig J."/>
            <person name="Ruller R."/>
            <person name="Salamov A."/>
            <person name="Salih N.S."/>
            <person name="Samson R.A."/>
            <person name="Sandor E."/>
            <person name="Sanguinetti M."/>
            <person name="Schuetze T."/>
            <person name="Sepcic K."/>
            <person name="Shelest E."/>
            <person name="Sherlock G."/>
            <person name="Sophianopoulou V."/>
            <person name="Squina F.M."/>
            <person name="Sun H."/>
            <person name="Susca A."/>
            <person name="Todd R.B."/>
            <person name="Tsang A."/>
            <person name="Unkles S.E."/>
            <person name="van de Wiele N."/>
            <person name="van Rossen-Uffink D."/>
            <person name="Oliveira J.V."/>
            <person name="Vesth T.C."/>
            <person name="Visser J."/>
            <person name="Yu J.-H."/>
            <person name="Zhou M."/>
            <person name="Andersen M.R."/>
            <person name="Archer D.B."/>
            <person name="Baker S.E."/>
            <person name="Benoit I."/>
            <person name="Brakhage A.A."/>
            <person name="Braus G.H."/>
            <person name="Fischer R."/>
            <person name="Frisvad J.C."/>
            <person name="Goldman G.H."/>
            <person name="Houbraken J."/>
            <person name="Oakley B."/>
            <person name="Pocsi I."/>
            <person name="Scazzocchio C."/>
            <person name="Seiboth B."/>
            <person name="vanKuyk P.A."/>
            <person name="Wortman J."/>
            <person name="Dyer P.S."/>
            <person name="Grigoriev I.V."/>
        </authorList>
    </citation>
    <scope>NUCLEOTIDE SEQUENCE [LARGE SCALE GENOMIC DNA]</scope>
    <source>
        <strain evidence="3">DTO 134E9</strain>
    </source>
</reference>
<keyword evidence="1" id="KW-0812">Transmembrane</keyword>
<keyword evidence="3" id="KW-1185">Reference proteome</keyword>
<keyword evidence="1" id="KW-0472">Membrane</keyword>
<accession>A0A1L9RDJ4</accession>
<dbReference type="RefSeq" id="XP_040686635.1">
    <property type="nucleotide sequence ID" value="XM_040838484.1"/>
</dbReference>
<evidence type="ECO:0000313" key="3">
    <source>
        <dbReference type="Proteomes" id="UP000184383"/>
    </source>
</evidence>
<evidence type="ECO:0000256" key="1">
    <source>
        <dbReference type="SAM" id="Phobius"/>
    </source>
</evidence>
<protein>
    <submittedName>
        <fullName evidence="2">Uncharacterized protein</fullName>
    </submittedName>
</protein>
<evidence type="ECO:0000313" key="2">
    <source>
        <dbReference type="EMBL" id="OJJ32958.1"/>
    </source>
</evidence>
<dbReference type="Proteomes" id="UP000184383">
    <property type="component" value="Unassembled WGS sequence"/>
</dbReference>
<sequence length="121" mass="14193">MLHGAPRLVPCRSCRHPKTNWPDFRGCHPFFLSSLLPYFFTLLLSLSLSFQFHKTPEKKKYKICPSLGCEKPPFEFRRSPFVSLVWSRSFAWGPHQVRLHRLLHLLSCSSLLSYIYLSLAR</sequence>
<name>A0A1L9RDJ4_ASPWE</name>
<organism evidence="2 3">
    <name type="scientific">Aspergillus wentii DTO 134E9</name>
    <dbReference type="NCBI Taxonomy" id="1073089"/>
    <lineage>
        <taxon>Eukaryota</taxon>
        <taxon>Fungi</taxon>
        <taxon>Dikarya</taxon>
        <taxon>Ascomycota</taxon>
        <taxon>Pezizomycotina</taxon>
        <taxon>Eurotiomycetes</taxon>
        <taxon>Eurotiomycetidae</taxon>
        <taxon>Eurotiales</taxon>
        <taxon>Aspergillaceae</taxon>
        <taxon>Aspergillus</taxon>
        <taxon>Aspergillus subgen. Cremei</taxon>
    </lineage>
</organism>
<feature type="transmembrane region" description="Helical" evidence="1">
    <location>
        <begin position="30"/>
        <end position="52"/>
    </location>
</feature>
<proteinExistence type="predicted"/>
<dbReference type="AlphaFoldDB" id="A0A1L9RDJ4"/>
<dbReference type="GeneID" id="63754332"/>
<gene>
    <name evidence="2" type="ORF">ASPWEDRAFT_598870</name>
</gene>
<keyword evidence="1" id="KW-1133">Transmembrane helix</keyword>
<dbReference type="VEuPathDB" id="FungiDB:ASPWEDRAFT_598870"/>